<reference evidence="2 3" key="2">
    <citation type="submission" date="2018-11" db="EMBL/GenBank/DDBJ databases">
        <authorList>
            <consortium name="Pathogen Informatics"/>
        </authorList>
    </citation>
    <scope>NUCLEOTIDE SEQUENCE [LARGE SCALE GENOMIC DNA]</scope>
    <source>
        <strain evidence="2 3">NST_G2</strain>
    </source>
</reference>
<name>A0A183TSQ3_SCHSO</name>
<evidence type="ECO:0000256" key="1">
    <source>
        <dbReference type="SAM" id="MobiDB-lite"/>
    </source>
</evidence>
<keyword evidence="3" id="KW-1185">Reference proteome</keyword>
<accession>A0A183TSQ3</accession>
<evidence type="ECO:0000313" key="2">
    <source>
        <dbReference type="EMBL" id="VDM05887.1"/>
    </source>
</evidence>
<feature type="compositionally biased region" description="Acidic residues" evidence="1">
    <location>
        <begin position="129"/>
        <end position="141"/>
    </location>
</feature>
<dbReference type="OrthoDB" id="6274045at2759"/>
<sequence length="141" mass="15384">MKSTAAGAKRVTCHELTAIFTDETAVEHIQRQHPRLNRLNEDADLERAVPLRKLTKFEVLRAVCGVGPIYLWPWPCLRGRRAAKPFAWSLDLLSPPATSPSSSSSSCRSSAAVPLLASDPESVYADSNLAEEEEEPPSVAS</sequence>
<dbReference type="STRING" id="70667.A0A183TSQ3"/>
<gene>
    <name evidence="2" type="ORF">SSLN_LOCUS19501</name>
</gene>
<evidence type="ECO:0000313" key="4">
    <source>
        <dbReference type="WBParaSite" id="SSLN_0002023101-mRNA-1"/>
    </source>
</evidence>
<protein>
    <submittedName>
        <fullName evidence="2 4">Uncharacterized protein</fullName>
    </submittedName>
</protein>
<dbReference type="EMBL" id="UYSU01047771">
    <property type="protein sequence ID" value="VDM05887.1"/>
    <property type="molecule type" value="Genomic_DNA"/>
</dbReference>
<evidence type="ECO:0000313" key="3">
    <source>
        <dbReference type="Proteomes" id="UP000275846"/>
    </source>
</evidence>
<dbReference type="Proteomes" id="UP000275846">
    <property type="component" value="Unassembled WGS sequence"/>
</dbReference>
<feature type="region of interest" description="Disordered" evidence="1">
    <location>
        <begin position="118"/>
        <end position="141"/>
    </location>
</feature>
<dbReference type="WBParaSite" id="SSLN_0002023101-mRNA-1">
    <property type="protein sequence ID" value="SSLN_0002023101-mRNA-1"/>
    <property type="gene ID" value="SSLN_0002023101"/>
</dbReference>
<organism evidence="4">
    <name type="scientific">Schistocephalus solidus</name>
    <name type="common">Tapeworm</name>
    <dbReference type="NCBI Taxonomy" id="70667"/>
    <lineage>
        <taxon>Eukaryota</taxon>
        <taxon>Metazoa</taxon>
        <taxon>Spiralia</taxon>
        <taxon>Lophotrochozoa</taxon>
        <taxon>Platyhelminthes</taxon>
        <taxon>Cestoda</taxon>
        <taxon>Eucestoda</taxon>
        <taxon>Diphyllobothriidea</taxon>
        <taxon>Diphyllobothriidae</taxon>
        <taxon>Schistocephalus</taxon>
    </lineage>
</organism>
<dbReference type="AlphaFoldDB" id="A0A183TSQ3"/>
<proteinExistence type="predicted"/>
<reference evidence="4" key="1">
    <citation type="submission" date="2016-06" db="UniProtKB">
        <authorList>
            <consortium name="WormBaseParasite"/>
        </authorList>
    </citation>
    <scope>IDENTIFICATION</scope>
</reference>